<feature type="binding site" evidence="16">
    <location>
        <position position="212"/>
    </location>
    <ligand>
        <name>substrate</name>
    </ligand>
</feature>
<feature type="binding site" evidence="16">
    <location>
        <position position="176"/>
    </location>
    <ligand>
        <name>substrate</name>
    </ligand>
</feature>
<evidence type="ECO:0000256" key="10">
    <source>
        <dbReference type="ARBA" id="ARBA00023002"/>
    </source>
</evidence>
<feature type="binding site" evidence="16">
    <location>
        <position position="215"/>
    </location>
    <ligand>
        <name>substrate</name>
    </ligand>
</feature>
<evidence type="ECO:0000256" key="7">
    <source>
        <dbReference type="ARBA" id="ARBA00022723"/>
    </source>
</evidence>
<evidence type="ECO:0000256" key="3">
    <source>
        <dbReference type="ARBA" id="ARBA00004910"/>
    </source>
</evidence>
<dbReference type="STRING" id="587636.SAMN05216199_3372"/>
<dbReference type="Gene3D" id="3.40.430.10">
    <property type="entry name" value="Dihydrofolate Reductase, subunit A"/>
    <property type="match status" value="2"/>
</dbReference>
<feature type="binding site" evidence="16">
    <location>
        <position position="178"/>
    </location>
    <ligand>
        <name>NADP(+)</name>
        <dbReference type="ChEBI" id="CHEBI:58349"/>
    </ligand>
</feature>
<feature type="binding site" evidence="16">
    <location>
        <begin position="277"/>
        <end position="283"/>
    </location>
    <ligand>
        <name>NADP(+)</name>
        <dbReference type="ChEBI" id="CHEBI:58349"/>
    </ligand>
</feature>
<dbReference type="InterPro" id="IPR024072">
    <property type="entry name" value="DHFR-like_dom_sf"/>
</dbReference>
<keyword evidence="11" id="KW-0511">Multifunctional enzyme</keyword>
<organism evidence="20 21">
    <name type="scientific">Pedococcus cremeus</name>
    <dbReference type="NCBI Taxonomy" id="587636"/>
    <lineage>
        <taxon>Bacteria</taxon>
        <taxon>Bacillati</taxon>
        <taxon>Actinomycetota</taxon>
        <taxon>Actinomycetes</taxon>
        <taxon>Micrococcales</taxon>
        <taxon>Intrasporangiaceae</taxon>
        <taxon>Pedococcus</taxon>
    </lineage>
</organism>
<dbReference type="AlphaFoldDB" id="A0A1H9X2K4"/>
<feature type="active site" description="Proton donor" evidence="15">
    <location>
        <position position="61"/>
    </location>
</feature>
<dbReference type="PIRSF" id="PIRSF006769">
    <property type="entry name" value="RibD"/>
    <property type="match status" value="1"/>
</dbReference>
<feature type="binding site" evidence="16">
    <location>
        <position position="162"/>
    </location>
    <ligand>
        <name>NADP(+)</name>
        <dbReference type="ChEBI" id="CHEBI:58349"/>
    </ligand>
</feature>
<dbReference type="PROSITE" id="PS51747">
    <property type="entry name" value="CYT_DCMP_DEAMINASES_2"/>
    <property type="match status" value="1"/>
</dbReference>
<dbReference type="InterPro" id="IPR004794">
    <property type="entry name" value="Eubact_RibD"/>
</dbReference>
<dbReference type="OrthoDB" id="9800865at2"/>
<dbReference type="InterPro" id="IPR002734">
    <property type="entry name" value="RibDG_C"/>
</dbReference>
<evidence type="ECO:0000256" key="16">
    <source>
        <dbReference type="PIRSR" id="PIRSR006769-2"/>
    </source>
</evidence>
<evidence type="ECO:0000256" key="18">
    <source>
        <dbReference type="SAM" id="MobiDB-lite"/>
    </source>
</evidence>
<evidence type="ECO:0000256" key="17">
    <source>
        <dbReference type="PIRSR" id="PIRSR006769-3"/>
    </source>
</evidence>
<feature type="domain" description="CMP/dCMP-type deaminase" evidence="19">
    <location>
        <begin position="10"/>
        <end position="121"/>
    </location>
</feature>
<evidence type="ECO:0000256" key="2">
    <source>
        <dbReference type="ARBA" id="ARBA00004882"/>
    </source>
</evidence>
<dbReference type="Pfam" id="PF00383">
    <property type="entry name" value="dCMP_cyt_deam_1"/>
    <property type="match status" value="1"/>
</dbReference>
<evidence type="ECO:0000313" key="20">
    <source>
        <dbReference type="EMBL" id="SES40345.1"/>
    </source>
</evidence>
<evidence type="ECO:0000259" key="19">
    <source>
        <dbReference type="PROSITE" id="PS51747"/>
    </source>
</evidence>
<comment type="similarity">
    <text evidence="5 14">In the C-terminal section; belongs to the HTP reductase family.</text>
</comment>
<evidence type="ECO:0000256" key="15">
    <source>
        <dbReference type="PIRSR" id="PIRSR006769-1"/>
    </source>
</evidence>
<dbReference type="PANTHER" id="PTHR38011">
    <property type="entry name" value="DIHYDROFOLATE REDUCTASE FAMILY PROTEIN (AFU_ORTHOLOGUE AFUA_8G06820)"/>
    <property type="match status" value="1"/>
</dbReference>
<dbReference type="GO" id="GO:0008703">
    <property type="term" value="F:5-amino-6-(5-phosphoribosylamino)uracil reductase activity"/>
    <property type="evidence" value="ECO:0007669"/>
    <property type="project" value="UniProtKB-EC"/>
</dbReference>
<evidence type="ECO:0000256" key="9">
    <source>
        <dbReference type="ARBA" id="ARBA00022857"/>
    </source>
</evidence>
<dbReference type="SUPFAM" id="SSF53927">
    <property type="entry name" value="Cytidine deaminase-like"/>
    <property type="match status" value="1"/>
</dbReference>
<keyword evidence="9 14" id="KW-0521">NADP</keyword>
<comment type="catalytic activity">
    <reaction evidence="13 14">
        <text>2,5-diamino-6-hydroxy-4-(5-phosphoribosylamino)-pyrimidine + H2O + H(+) = 5-amino-6-(5-phospho-D-ribosylamino)uracil + NH4(+)</text>
        <dbReference type="Rhea" id="RHEA:21868"/>
        <dbReference type="ChEBI" id="CHEBI:15377"/>
        <dbReference type="ChEBI" id="CHEBI:15378"/>
        <dbReference type="ChEBI" id="CHEBI:28938"/>
        <dbReference type="ChEBI" id="CHEBI:58453"/>
        <dbReference type="ChEBI" id="CHEBI:58614"/>
        <dbReference type="EC" id="3.5.4.26"/>
    </reaction>
</comment>
<dbReference type="GO" id="GO:0009231">
    <property type="term" value="P:riboflavin biosynthetic process"/>
    <property type="evidence" value="ECO:0007669"/>
    <property type="project" value="UniProtKB-UniPathway"/>
</dbReference>
<dbReference type="InterPro" id="IPR002125">
    <property type="entry name" value="CMP_dCMP_dom"/>
</dbReference>
<comment type="catalytic activity">
    <reaction evidence="12 14">
        <text>5-amino-6-(5-phospho-D-ribitylamino)uracil + NADP(+) = 5-amino-6-(5-phospho-D-ribosylamino)uracil + NADPH + H(+)</text>
        <dbReference type="Rhea" id="RHEA:17845"/>
        <dbReference type="ChEBI" id="CHEBI:15378"/>
        <dbReference type="ChEBI" id="CHEBI:57783"/>
        <dbReference type="ChEBI" id="CHEBI:58349"/>
        <dbReference type="ChEBI" id="CHEBI:58421"/>
        <dbReference type="ChEBI" id="CHEBI:58453"/>
        <dbReference type="EC" id="1.1.1.193"/>
    </reaction>
</comment>
<dbReference type="PROSITE" id="PS00903">
    <property type="entry name" value="CYT_DCMP_DEAMINASES_1"/>
    <property type="match status" value="1"/>
</dbReference>
<dbReference type="PANTHER" id="PTHR38011:SF7">
    <property type="entry name" value="2,5-DIAMINO-6-RIBOSYLAMINO-4(3H)-PYRIMIDINONE 5'-PHOSPHATE REDUCTASE"/>
    <property type="match status" value="1"/>
</dbReference>
<feature type="binding site" evidence="16">
    <location>
        <position position="275"/>
    </location>
    <ligand>
        <name>substrate</name>
    </ligand>
</feature>
<feature type="binding site" evidence="17">
    <location>
        <position position="59"/>
    </location>
    <ligand>
        <name>Zn(2+)</name>
        <dbReference type="ChEBI" id="CHEBI:29105"/>
        <note>catalytic</note>
    </ligand>
</feature>
<accession>A0A1H9X2K4</accession>
<feature type="binding site" evidence="16">
    <location>
        <position position="204"/>
    </location>
    <ligand>
        <name>NADP(+)</name>
        <dbReference type="ChEBI" id="CHEBI:58349"/>
    </ligand>
</feature>
<evidence type="ECO:0000256" key="11">
    <source>
        <dbReference type="ARBA" id="ARBA00023268"/>
    </source>
</evidence>
<feature type="binding site" evidence="17">
    <location>
        <position position="93"/>
    </location>
    <ligand>
        <name>Zn(2+)</name>
        <dbReference type="ChEBI" id="CHEBI:29105"/>
        <note>catalytic</note>
    </ligand>
</feature>
<evidence type="ECO:0000256" key="6">
    <source>
        <dbReference type="ARBA" id="ARBA00022619"/>
    </source>
</evidence>
<evidence type="ECO:0000256" key="4">
    <source>
        <dbReference type="ARBA" id="ARBA00005259"/>
    </source>
</evidence>
<name>A0A1H9X2K4_9MICO</name>
<comment type="pathway">
    <text evidence="2 14">Cofactor biosynthesis; riboflavin biosynthesis; 5-amino-6-(D-ribitylamino)uracil from GTP: step 2/4.</text>
</comment>
<feature type="binding site" evidence="16">
    <location>
        <position position="208"/>
    </location>
    <ligand>
        <name>NADP(+)</name>
        <dbReference type="ChEBI" id="CHEBI:58349"/>
    </ligand>
</feature>
<dbReference type="GO" id="GO:0008270">
    <property type="term" value="F:zinc ion binding"/>
    <property type="evidence" value="ECO:0007669"/>
    <property type="project" value="InterPro"/>
</dbReference>
<dbReference type="InterPro" id="IPR016193">
    <property type="entry name" value="Cytidine_deaminase-like"/>
</dbReference>
<evidence type="ECO:0000256" key="5">
    <source>
        <dbReference type="ARBA" id="ARBA00007417"/>
    </source>
</evidence>
<dbReference type="UniPathway" id="UPA00275">
    <property type="reaction ID" value="UER00401"/>
</dbReference>
<evidence type="ECO:0000256" key="14">
    <source>
        <dbReference type="PIRNR" id="PIRNR006769"/>
    </source>
</evidence>
<comment type="similarity">
    <text evidence="4 14">In the N-terminal section; belongs to the cytidine and deoxycytidylate deaminase family.</text>
</comment>
<reference evidence="21" key="1">
    <citation type="submission" date="2016-10" db="EMBL/GenBank/DDBJ databases">
        <authorList>
            <person name="Varghese N."/>
            <person name="Submissions S."/>
        </authorList>
    </citation>
    <scope>NUCLEOTIDE SEQUENCE [LARGE SCALE GENOMIC DNA]</scope>
    <source>
        <strain evidence="21">CGMCC 1.6963</strain>
    </source>
</reference>
<protein>
    <recommendedName>
        <fullName evidence="14">Riboflavin biosynthesis protein RibD</fullName>
    </recommendedName>
    <domain>
        <recommendedName>
            <fullName evidence="14">Diaminohydroxyphosphoribosylaminopyrimidine deaminase</fullName>
            <shortName evidence="14">DRAP deaminase</shortName>
            <ecNumber evidence="14">3.5.4.26</ecNumber>
        </recommendedName>
        <alternativeName>
            <fullName evidence="14">Riboflavin-specific deaminase</fullName>
        </alternativeName>
    </domain>
    <domain>
        <recommendedName>
            <fullName evidence="14">5-amino-6-(5-phosphoribosylamino)uracil reductase</fullName>
            <ecNumber evidence="14">1.1.1.193</ecNumber>
        </recommendedName>
        <alternativeName>
            <fullName evidence="14">HTP reductase</fullName>
        </alternativeName>
    </domain>
</protein>
<keyword evidence="7 14" id="KW-0479">Metal-binding</keyword>
<sequence>MQQRTTDQQATDVAHLRRALELAAQGPVADPNPRVGSIVTDAAGEVVGEGWHRGAGTAHAEVDALRQAGDRARGGTAYVTLEPCNHTGRTQPCSDALYAAGLARVVHAQSDPNPRAAGGAEVLRGKGVEVTGGLLADEAQALNRSWTHLVTTGRPWVTWKLAATLDGRSAAADGTSQWITGEAARADVHRLRAECGAILVGTGTALVDDPQLTARRPDGTLYPRQPIRVVMGERDLPATAKVLDDAAPTWHLRTRDPKAVLQALADAEVHRLWLEGGPTVAAAFLSAGLVDEVVAYVAPVLLGRGRQAVTDLGITTIDAALRLRPTDITLIGDDVRITADLHEGHEALEALEALEAAGAPMRTPTTDPTNTPEEH</sequence>
<gene>
    <name evidence="20" type="ORF">SAMN05216199_3372</name>
</gene>
<dbReference type="EC" id="3.5.4.26" evidence="14"/>
<comment type="function">
    <text evidence="1 14">Converts 2,5-diamino-6-(ribosylamino)-4(3h)-pyrimidinone 5'-phosphate into 5-amino-6-(ribosylamino)-2,4(1h,3h)-pyrimidinedione 5'-phosphate.</text>
</comment>
<dbReference type="RefSeq" id="WP_091760721.1">
    <property type="nucleotide sequence ID" value="NZ_FOHB01000006.1"/>
</dbReference>
<proteinExistence type="inferred from homology"/>
<keyword evidence="8 14" id="KW-0862">Zinc</keyword>
<dbReference type="Gene3D" id="3.40.140.10">
    <property type="entry name" value="Cytidine Deaminase, domain 2"/>
    <property type="match status" value="1"/>
</dbReference>
<dbReference type="SUPFAM" id="SSF53597">
    <property type="entry name" value="Dihydrofolate reductase-like"/>
    <property type="match status" value="1"/>
</dbReference>
<keyword evidence="14" id="KW-0378">Hydrolase</keyword>
<feature type="binding site" evidence="16">
    <location>
        <position position="192"/>
    </location>
    <ligand>
        <name>substrate</name>
    </ligand>
</feature>
<dbReference type="Pfam" id="PF01872">
    <property type="entry name" value="RibD_C"/>
    <property type="match status" value="1"/>
</dbReference>
<evidence type="ECO:0000256" key="13">
    <source>
        <dbReference type="ARBA" id="ARBA00049886"/>
    </source>
</evidence>
<evidence type="ECO:0000313" key="21">
    <source>
        <dbReference type="Proteomes" id="UP000199019"/>
    </source>
</evidence>
<dbReference type="CDD" id="cd01284">
    <property type="entry name" value="Riboflavin_deaminase-reductase"/>
    <property type="match status" value="1"/>
</dbReference>
<dbReference type="InterPro" id="IPR050765">
    <property type="entry name" value="Riboflavin_Biosynth_HTPR"/>
</dbReference>
<dbReference type="EMBL" id="FOHB01000006">
    <property type="protein sequence ID" value="SES40345.1"/>
    <property type="molecule type" value="Genomic_DNA"/>
</dbReference>
<evidence type="ECO:0000256" key="12">
    <source>
        <dbReference type="ARBA" id="ARBA00049861"/>
    </source>
</evidence>
<keyword evidence="21" id="KW-1185">Reference proteome</keyword>
<keyword evidence="10 14" id="KW-0560">Oxidoreductase</keyword>
<keyword evidence="6 14" id="KW-0686">Riboflavin biosynthesis</keyword>
<comment type="cofactor">
    <cofactor evidence="14 17">
        <name>Zn(2+)</name>
        <dbReference type="ChEBI" id="CHEBI:29105"/>
    </cofactor>
    <text evidence="14 17">Binds 1 zinc ion.</text>
</comment>
<dbReference type="InterPro" id="IPR016192">
    <property type="entry name" value="APOBEC/CMP_deaminase_Zn-bd"/>
</dbReference>
<feature type="region of interest" description="Disordered" evidence="18">
    <location>
        <begin position="355"/>
        <end position="375"/>
    </location>
</feature>
<feature type="binding site" evidence="17">
    <location>
        <position position="84"/>
    </location>
    <ligand>
        <name>Zn(2+)</name>
        <dbReference type="ChEBI" id="CHEBI:29105"/>
        <note>catalytic</note>
    </ligand>
</feature>
<evidence type="ECO:0000256" key="1">
    <source>
        <dbReference type="ARBA" id="ARBA00002151"/>
    </source>
</evidence>
<dbReference type="GO" id="GO:0008835">
    <property type="term" value="F:diaminohydroxyphosphoribosylaminopyrimidine deaminase activity"/>
    <property type="evidence" value="ECO:0007669"/>
    <property type="project" value="UniProtKB-EC"/>
</dbReference>
<dbReference type="NCBIfam" id="TIGR00326">
    <property type="entry name" value="eubact_ribD"/>
    <property type="match status" value="1"/>
</dbReference>
<dbReference type="Proteomes" id="UP000199019">
    <property type="component" value="Unassembled WGS sequence"/>
</dbReference>
<comment type="pathway">
    <text evidence="3 14">Cofactor biosynthesis; riboflavin biosynthesis; 5-amino-6-(D-ribitylamino)uracil from GTP: step 3/4.</text>
</comment>
<evidence type="ECO:0000256" key="8">
    <source>
        <dbReference type="ARBA" id="ARBA00022833"/>
    </source>
</evidence>
<dbReference type="EC" id="1.1.1.193" evidence="14"/>